<dbReference type="GO" id="GO:0031966">
    <property type="term" value="C:mitochondrial membrane"/>
    <property type="evidence" value="ECO:0007669"/>
    <property type="project" value="UniProtKB-SubCell"/>
</dbReference>
<evidence type="ECO:0000256" key="6">
    <source>
        <dbReference type="ARBA" id="ARBA00023310"/>
    </source>
</evidence>
<keyword evidence="3 7" id="KW-1133">Transmembrane helix</keyword>
<evidence type="ECO:0000256" key="1">
    <source>
        <dbReference type="ARBA" id="ARBA00004325"/>
    </source>
</evidence>
<keyword evidence="4 9" id="KW-0496">Mitochondrion</keyword>
<protein>
    <submittedName>
        <fullName evidence="9">ATP synthase F0 subunit 8</fullName>
    </submittedName>
</protein>
<keyword evidence="5 7" id="KW-0472">Membrane</keyword>
<geneLocation type="mitochondrion" evidence="9"/>
<comment type="subcellular location">
    <subcellularLocation>
        <location evidence="1">Mitochondrion membrane</location>
    </subcellularLocation>
</comment>
<evidence type="ECO:0000256" key="2">
    <source>
        <dbReference type="ARBA" id="ARBA00022692"/>
    </source>
</evidence>
<keyword evidence="2 7" id="KW-0812">Transmembrane</keyword>
<evidence type="ECO:0000256" key="4">
    <source>
        <dbReference type="ARBA" id="ARBA00023128"/>
    </source>
</evidence>
<proteinExistence type="predicted"/>
<evidence type="ECO:0000313" key="9">
    <source>
        <dbReference type="EMBL" id="QOS04475.1"/>
    </source>
</evidence>
<sequence length="137" mass="15854">MPQLDRIIVFPQIFWLFVIFVSTYVILTHFFLPKFVKSLKSRKLIIEANNVELSALTSKIVSKQLLLKQLLLNNLMIIDDSLNCELSISDNLLKLNLHKVDEKMGIAAFNASLYCDVHLFNCISFYPKFLNNTFKLV</sequence>
<dbReference type="InterPro" id="IPR003319">
    <property type="entry name" value="YMF19-like_N"/>
</dbReference>
<accession>A0A7M3VH30</accession>
<gene>
    <name evidence="9" type="primary">atp8</name>
</gene>
<dbReference type="EMBL" id="MT032181">
    <property type="protein sequence ID" value="QOS04475.1"/>
    <property type="molecule type" value="Genomic_DNA"/>
</dbReference>
<evidence type="ECO:0000256" key="3">
    <source>
        <dbReference type="ARBA" id="ARBA00022989"/>
    </source>
</evidence>
<dbReference type="RefSeq" id="YP_010027354.1">
    <property type="nucleotide sequence ID" value="NC_053772.1"/>
</dbReference>
<keyword evidence="6" id="KW-0066">ATP synthesis</keyword>
<name>A0A7M3VH30_SARSK</name>
<evidence type="ECO:0000256" key="5">
    <source>
        <dbReference type="ARBA" id="ARBA00023136"/>
    </source>
</evidence>
<evidence type="ECO:0000259" key="8">
    <source>
        <dbReference type="Pfam" id="PF02326"/>
    </source>
</evidence>
<feature type="domain" description="ATP synthase YMF19-like N-terminal" evidence="8">
    <location>
        <begin position="2"/>
        <end position="74"/>
    </location>
</feature>
<dbReference type="Pfam" id="PF02326">
    <property type="entry name" value="YMF19"/>
    <property type="match status" value="1"/>
</dbReference>
<evidence type="ECO:0000256" key="7">
    <source>
        <dbReference type="SAM" id="Phobius"/>
    </source>
</evidence>
<dbReference type="GeneID" id="63369379"/>
<organism evidence="9">
    <name type="scientific">Sarcopeltis skottsbergii</name>
    <name type="common">Red alga</name>
    <name type="synonym">Gigartina skottsbergii</name>
    <dbReference type="NCBI Taxonomy" id="2765380"/>
    <lineage>
        <taxon>Eukaryota</taxon>
        <taxon>Rhodophyta</taxon>
        <taxon>Florideophyceae</taxon>
        <taxon>Rhodymeniophycidae</taxon>
        <taxon>Gigartinales</taxon>
        <taxon>Gigartinaceae</taxon>
        <taxon>Sarcopeltis</taxon>
    </lineage>
</organism>
<dbReference type="AlphaFoldDB" id="A0A7M3VH30"/>
<dbReference type="GO" id="GO:0006754">
    <property type="term" value="P:ATP biosynthetic process"/>
    <property type="evidence" value="ECO:0007669"/>
    <property type="project" value="UniProtKB-KW"/>
</dbReference>
<feature type="transmembrane region" description="Helical" evidence="7">
    <location>
        <begin position="12"/>
        <end position="32"/>
    </location>
</feature>
<reference evidence="9" key="1">
    <citation type="journal article" date="2020" name="Phytotaxa">
        <title>Sarcopeltis gen. nov. (Gigartinaceae, Rhodophyta), with S. skottsbergii comb. nov. from southern South America and S. antarctica sp. nov. from the Antarctic Peninsula.</title>
        <authorList>
            <person name="Hughey J.R."/>
            <person name="Leister G.L."/>
            <person name="Gabrielson P.W."/>
            <person name="Hommersand M.H."/>
        </authorList>
    </citation>
    <scope>NUCLEOTIDE SEQUENCE</scope>
</reference>